<dbReference type="EMBL" id="BBSA01000011">
    <property type="protein sequence ID" value="GAM64049.1"/>
    <property type="molecule type" value="Genomic_DNA"/>
</dbReference>
<dbReference type="AlphaFoldDB" id="A0A0B8PMY1"/>
<gene>
    <name evidence="1" type="ORF">JCM19232_3325</name>
</gene>
<evidence type="ECO:0000313" key="2">
    <source>
        <dbReference type="Proteomes" id="UP000031670"/>
    </source>
</evidence>
<reference evidence="1 2" key="1">
    <citation type="submission" date="2015-01" db="EMBL/GenBank/DDBJ databases">
        <title>Vibrio sp. C5 JCM 19232 whole genome shotgun sequence.</title>
        <authorList>
            <person name="Sawabe T."/>
            <person name="Meirelles P."/>
            <person name="Feng G."/>
            <person name="Sayaka M."/>
            <person name="Hattori M."/>
            <person name="Ohkuma M."/>
        </authorList>
    </citation>
    <scope>NUCLEOTIDE SEQUENCE [LARGE SCALE GENOMIC DNA]</scope>
    <source>
        <strain evidence="1 2">JCM19232</strain>
    </source>
</reference>
<protein>
    <submittedName>
        <fullName evidence="1">Uncharacterized protein</fullName>
    </submittedName>
</protein>
<name>A0A0B8PMY1_9VIBR</name>
<proteinExistence type="predicted"/>
<organism evidence="1 2">
    <name type="scientific">Vibrio ishigakensis</name>
    <dbReference type="NCBI Taxonomy" id="1481914"/>
    <lineage>
        <taxon>Bacteria</taxon>
        <taxon>Pseudomonadati</taxon>
        <taxon>Pseudomonadota</taxon>
        <taxon>Gammaproteobacteria</taxon>
        <taxon>Vibrionales</taxon>
        <taxon>Vibrionaceae</taxon>
        <taxon>Vibrio</taxon>
    </lineage>
</organism>
<sequence length="38" mass="4081">MAITAIITVVATGVVFTRLTLIKVPHSDNTQTQNSIEP</sequence>
<reference evidence="1 2" key="2">
    <citation type="submission" date="2015-01" db="EMBL/GenBank/DDBJ databases">
        <authorList>
            <consortium name="NBRP consortium"/>
            <person name="Sawabe T."/>
            <person name="Meirelles P."/>
            <person name="Feng G."/>
            <person name="Sayaka M."/>
            <person name="Hattori M."/>
            <person name="Ohkuma M."/>
        </authorList>
    </citation>
    <scope>NUCLEOTIDE SEQUENCE [LARGE SCALE GENOMIC DNA]</scope>
    <source>
        <strain evidence="1 2">JCM19232</strain>
    </source>
</reference>
<dbReference type="Proteomes" id="UP000031670">
    <property type="component" value="Unassembled WGS sequence"/>
</dbReference>
<evidence type="ECO:0000313" key="1">
    <source>
        <dbReference type="EMBL" id="GAM64049.1"/>
    </source>
</evidence>
<accession>A0A0B8PMY1</accession>
<comment type="caution">
    <text evidence="1">The sequence shown here is derived from an EMBL/GenBank/DDBJ whole genome shotgun (WGS) entry which is preliminary data.</text>
</comment>